<dbReference type="PANTHER" id="PTHR35790:SF4">
    <property type="entry name" value="HTH-TYPE TRANSCRIPTIONAL REGULATOR PCHR"/>
    <property type="match status" value="1"/>
</dbReference>
<evidence type="ECO:0000259" key="4">
    <source>
        <dbReference type="PROSITE" id="PS50995"/>
    </source>
</evidence>
<dbReference type="InterPro" id="IPR052067">
    <property type="entry name" value="Metal_resp_HTH_trans_reg"/>
</dbReference>
<reference evidence="5 6" key="1">
    <citation type="submission" date="2017-07" db="EMBL/GenBank/DDBJ databases">
        <title>Genome Sequence of Antarctobacter heliothermus Strain SMS3 Isolated from a culture of the Diatom Skeletonema marinoi.</title>
        <authorList>
            <person name="Topel M."/>
            <person name="Pinder M.I.M."/>
            <person name="Johansson O.N."/>
            <person name="Kourtchenko O."/>
            <person name="Godhe A."/>
            <person name="Clarke A.K."/>
        </authorList>
    </citation>
    <scope>NUCLEOTIDE SEQUENCE [LARGE SCALE GENOMIC DNA]</scope>
    <source>
        <strain evidence="5 6">SMS3</strain>
    </source>
</reference>
<dbReference type="EMBL" id="CP022540">
    <property type="protein sequence ID" value="ASP19056.1"/>
    <property type="molecule type" value="Genomic_DNA"/>
</dbReference>
<evidence type="ECO:0000256" key="1">
    <source>
        <dbReference type="ARBA" id="ARBA00023015"/>
    </source>
</evidence>
<evidence type="ECO:0000313" key="5">
    <source>
        <dbReference type="EMBL" id="ASP19056.1"/>
    </source>
</evidence>
<feature type="domain" description="HTH marR-type" evidence="4">
    <location>
        <begin position="24"/>
        <end position="157"/>
    </location>
</feature>
<dbReference type="SMART" id="SM00347">
    <property type="entry name" value="HTH_MARR"/>
    <property type="match status" value="1"/>
</dbReference>
<dbReference type="Proteomes" id="UP000203589">
    <property type="component" value="Chromosome"/>
</dbReference>
<dbReference type="Gene3D" id="1.10.10.10">
    <property type="entry name" value="Winged helix-like DNA-binding domain superfamily/Winged helix DNA-binding domain"/>
    <property type="match status" value="1"/>
</dbReference>
<keyword evidence="3" id="KW-0804">Transcription</keyword>
<keyword evidence="1" id="KW-0805">Transcription regulation</keyword>
<protein>
    <submittedName>
        <fullName evidence="5">MarR family protein</fullName>
    </submittedName>
</protein>
<dbReference type="SUPFAM" id="SSF46785">
    <property type="entry name" value="Winged helix' DNA-binding domain"/>
    <property type="match status" value="1"/>
</dbReference>
<dbReference type="GO" id="GO:0003677">
    <property type="term" value="F:DNA binding"/>
    <property type="evidence" value="ECO:0007669"/>
    <property type="project" value="UniProtKB-KW"/>
</dbReference>
<sequence>MLAGNPFNMDVDDDVVPHSVVPLNRFLTYRLAKVQAKLSAQATRILRAHAGITITQWRIIAVLGDTGRCTSAQLSRLTEMDKGLISRSVKTLTAERMITVTRDASDNRALHLDLTAKGRETFERTIPRMRSRQMGLRAYLDEAEFDTLMRACEKLEKAAEDPEI</sequence>
<gene>
    <name evidence="5" type="ORF">ANTHELSMS3_00332</name>
</gene>
<dbReference type="GO" id="GO:0003700">
    <property type="term" value="F:DNA-binding transcription factor activity"/>
    <property type="evidence" value="ECO:0007669"/>
    <property type="project" value="InterPro"/>
</dbReference>
<dbReference type="PANTHER" id="PTHR35790">
    <property type="entry name" value="HTH-TYPE TRANSCRIPTIONAL REGULATOR PCHR"/>
    <property type="match status" value="1"/>
</dbReference>
<accession>A0A222DYN5</accession>
<organism evidence="5 6">
    <name type="scientific">Antarctobacter heliothermus</name>
    <dbReference type="NCBI Taxonomy" id="74033"/>
    <lineage>
        <taxon>Bacteria</taxon>
        <taxon>Pseudomonadati</taxon>
        <taxon>Pseudomonadota</taxon>
        <taxon>Alphaproteobacteria</taxon>
        <taxon>Rhodobacterales</taxon>
        <taxon>Roseobacteraceae</taxon>
        <taxon>Antarctobacter</taxon>
    </lineage>
</organism>
<dbReference type="PROSITE" id="PS50995">
    <property type="entry name" value="HTH_MARR_2"/>
    <property type="match status" value="1"/>
</dbReference>
<dbReference type="InterPro" id="IPR036388">
    <property type="entry name" value="WH-like_DNA-bd_sf"/>
</dbReference>
<proteinExistence type="predicted"/>
<name>A0A222DYN5_9RHOB</name>
<keyword evidence="6" id="KW-1185">Reference proteome</keyword>
<evidence type="ECO:0000256" key="2">
    <source>
        <dbReference type="ARBA" id="ARBA00023125"/>
    </source>
</evidence>
<dbReference type="InterPro" id="IPR036390">
    <property type="entry name" value="WH_DNA-bd_sf"/>
</dbReference>
<evidence type="ECO:0000256" key="3">
    <source>
        <dbReference type="ARBA" id="ARBA00023163"/>
    </source>
</evidence>
<dbReference type="KEGG" id="aht:ANTHELSMS3_00332"/>
<dbReference type="AlphaFoldDB" id="A0A222DYN5"/>
<keyword evidence="2" id="KW-0238">DNA-binding</keyword>
<dbReference type="Pfam" id="PF12802">
    <property type="entry name" value="MarR_2"/>
    <property type="match status" value="1"/>
</dbReference>
<evidence type="ECO:0000313" key="6">
    <source>
        <dbReference type="Proteomes" id="UP000203589"/>
    </source>
</evidence>
<dbReference type="InterPro" id="IPR000835">
    <property type="entry name" value="HTH_MarR-typ"/>
</dbReference>